<dbReference type="PIRSF" id="PIRSF002741">
    <property type="entry name" value="MppA"/>
    <property type="match status" value="1"/>
</dbReference>
<organism evidence="4 5">
    <name type="scientific">Bifidobacterium apri</name>
    <dbReference type="NCBI Taxonomy" id="1769423"/>
    <lineage>
        <taxon>Bacteria</taxon>
        <taxon>Bacillati</taxon>
        <taxon>Actinomycetota</taxon>
        <taxon>Actinomycetes</taxon>
        <taxon>Bifidobacteriales</taxon>
        <taxon>Bifidobacteriaceae</taxon>
        <taxon>Bifidobacterium</taxon>
    </lineage>
</organism>
<dbReference type="Gene3D" id="3.10.105.10">
    <property type="entry name" value="Dipeptide-binding Protein, Domain 3"/>
    <property type="match status" value="1"/>
</dbReference>
<protein>
    <submittedName>
        <fullName evidence="4">Peptide ABC transporter substrate-binding protein</fullName>
    </submittedName>
</protein>
<dbReference type="AlphaFoldDB" id="A0A6A2VW87"/>
<name>A0A6A2VW87_9BIFI</name>
<accession>A0A6A2VW87</accession>
<proteinExistence type="predicted"/>
<sequence length="559" mass="59447">MGNTLRSALHDTTRGTTSATGATGTTSTNRTNRPTFIAFIAALAALTLTLAGCGSSTAKSSGDANKLTVAISSAVSTLSVNQEAGSANYQLAALYQEGLTGVDGTGKVIPALATSWKSSDNKSWVFTLRKNVKLHDGSTLTADDIVYAINVARDSKKSPGLSVYWPNYVQSAEKTGDDQITITLSSPHSDFPIQVSNVAGLFVTSKKFFDEAGSNYGSSKKLIVGTGPYKVTEFDPSSHVTLTKFKDYWGKNNGPQTVRVDFVTEDSTRQLAFTSGKVDVSFNVPVTSVAQWKTDGGSTTAYSDRSYYGLTFDPNVAPFNDIHVRKAVSYAVDKKAIVSGILKGYSEVATGIDSPEQLAGWTGNDASEASKQTAKLPAISYNLKKAKAELKQSSQPNGFTATLTYPTGYAQVGKASLAIAQTLKELGITLNVKEIPLEQWLSEIGNGKQGVGWMIYNPTTPQPNEITSWLLAAGGSGTNPANWNNAEVAAETEKVGTLEEESDKLALVLKSTTTALNEDIYSPIYWGKSVVATAKGVKLAKIGTYWLGTNWAADFSKNA</sequence>
<dbReference type="SUPFAM" id="SSF53850">
    <property type="entry name" value="Periplasmic binding protein-like II"/>
    <property type="match status" value="1"/>
</dbReference>
<feature type="compositionally biased region" description="Low complexity" evidence="1">
    <location>
        <begin position="14"/>
        <end position="29"/>
    </location>
</feature>
<evidence type="ECO:0000256" key="1">
    <source>
        <dbReference type="SAM" id="MobiDB-lite"/>
    </source>
</evidence>
<dbReference type="GO" id="GO:1904680">
    <property type="term" value="F:peptide transmembrane transporter activity"/>
    <property type="evidence" value="ECO:0007669"/>
    <property type="project" value="TreeGrafter"/>
</dbReference>
<feature type="transmembrane region" description="Helical" evidence="2">
    <location>
        <begin position="36"/>
        <end position="58"/>
    </location>
</feature>
<feature type="region of interest" description="Disordered" evidence="1">
    <location>
        <begin position="1"/>
        <end position="29"/>
    </location>
</feature>
<evidence type="ECO:0000259" key="3">
    <source>
        <dbReference type="Pfam" id="PF00496"/>
    </source>
</evidence>
<dbReference type="EMBL" id="WBSO01000020">
    <property type="protein sequence ID" value="KAB8293519.1"/>
    <property type="molecule type" value="Genomic_DNA"/>
</dbReference>
<dbReference type="GO" id="GO:0042597">
    <property type="term" value="C:periplasmic space"/>
    <property type="evidence" value="ECO:0007669"/>
    <property type="project" value="UniProtKB-ARBA"/>
</dbReference>
<feature type="domain" description="Solute-binding protein family 5" evidence="3">
    <location>
        <begin position="107"/>
        <end position="476"/>
    </location>
</feature>
<dbReference type="CDD" id="cd00995">
    <property type="entry name" value="PBP2_NikA_DppA_OppA_like"/>
    <property type="match status" value="1"/>
</dbReference>
<keyword evidence="5" id="KW-1185">Reference proteome</keyword>
<dbReference type="InterPro" id="IPR039424">
    <property type="entry name" value="SBP_5"/>
</dbReference>
<dbReference type="RefSeq" id="WP_152356264.1">
    <property type="nucleotide sequence ID" value="NZ_WBSO01000020.1"/>
</dbReference>
<dbReference type="GO" id="GO:0043190">
    <property type="term" value="C:ATP-binding cassette (ABC) transporter complex"/>
    <property type="evidence" value="ECO:0007669"/>
    <property type="project" value="InterPro"/>
</dbReference>
<dbReference type="Pfam" id="PF00496">
    <property type="entry name" value="SBP_bac_5"/>
    <property type="match status" value="1"/>
</dbReference>
<keyword evidence="2" id="KW-0472">Membrane</keyword>
<dbReference type="Gene3D" id="3.40.190.10">
    <property type="entry name" value="Periplasmic binding protein-like II"/>
    <property type="match status" value="1"/>
</dbReference>
<keyword evidence="2" id="KW-0812">Transmembrane</keyword>
<gene>
    <name evidence="4" type="ORF">DSM100238_1744</name>
</gene>
<keyword evidence="2" id="KW-1133">Transmembrane helix</keyword>
<evidence type="ECO:0000313" key="5">
    <source>
        <dbReference type="Proteomes" id="UP000440041"/>
    </source>
</evidence>
<reference evidence="4 5" key="1">
    <citation type="submission" date="2019-09" db="EMBL/GenBank/DDBJ databases">
        <title>Characterization of the phylogenetic diversity of two novel species belonging to the genus Bifidobacterium: Bifidobacterium cebidarum sp. nov. and Bifidobacterium leontopitheci sp. nov.</title>
        <authorList>
            <person name="Lugli G.A."/>
            <person name="Duranti S."/>
            <person name="Milani C."/>
            <person name="Turroni F."/>
            <person name="Ventura M."/>
        </authorList>
    </citation>
    <scope>NUCLEOTIDE SEQUENCE [LARGE SCALE GENOMIC DNA]</scope>
    <source>
        <strain evidence="4 5">DSM 100238</strain>
    </source>
</reference>
<dbReference type="PANTHER" id="PTHR30290:SF83">
    <property type="entry name" value="ABC TRANSPORTER SUBSTRATE-BINDING PROTEIN"/>
    <property type="match status" value="1"/>
</dbReference>
<evidence type="ECO:0000256" key="2">
    <source>
        <dbReference type="SAM" id="Phobius"/>
    </source>
</evidence>
<dbReference type="InterPro" id="IPR030678">
    <property type="entry name" value="Peptide/Ni-bd"/>
</dbReference>
<dbReference type="OrthoDB" id="3225986at2"/>
<evidence type="ECO:0000313" key="4">
    <source>
        <dbReference type="EMBL" id="KAB8293519.1"/>
    </source>
</evidence>
<comment type="caution">
    <text evidence="4">The sequence shown here is derived from an EMBL/GenBank/DDBJ whole genome shotgun (WGS) entry which is preliminary data.</text>
</comment>
<dbReference type="InterPro" id="IPR000914">
    <property type="entry name" value="SBP_5_dom"/>
</dbReference>
<dbReference type="GO" id="GO:0015833">
    <property type="term" value="P:peptide transport"/>
    <property type="evidence" value="ECO:0007669"/>
    <property type="project" value="TreeGrafter"/>
</dbReference>
<dbReference type="Proteomes" id="UP000440041">
    <property type="component" value="Unassembled WGS sequence"/>
</dbReference>
<dbReference type="PANTHER" id="PTHR30290">
    <property type="entry name" value="PERIPLASMIC BINDING COMPONENT OF ABC TRANSPORTER"/>
    <property type="match status" value="1"/>
</dbReference>